<dbReference type="InterPro" id="IPR032432">
    <property type="entry name" value="Radical_SAM_C"/>
</dbReference>
<evidence type="ECO:0000256" key="6">
    <source>
        <dbReference type="ARBA" id="ARBA00023014"/>
    </source>
</evidence>
<keyword evidence="4" id="KW-0479">Metal-binding</keyword>
<dbReference type="Pfam" id="PF16199">
    <property type="entry name" value="Radical_SAM_C"/>
    <property type="match status" value="1"/>
</dbReference>
<dbReference type="EMBL" id="CP001034">
    <property type="protein sequence ID" value="ACB84167.1"/>
    <property type="molecule type" value="Genomic_DNA"/>
</dbReference>
<dbReference type="GO" id="GO:0051539">
    <property type="term" value="F:4 iron, 4 sulfur cluster binding"/>
    <property type="evidence" value="ECO:0007669"/>
    <property type="project" value="UniProtKB-KW"/>
</dbReference>
<dbReference type="InterPro" id="IPR039661">
    <property type="entry name" value="ELP3"/>
</dbReference>
<dbReference type="SFLD" id="SFLDS00029">
    <property type="entry name" value="Radical_SAM"/>
    <property type="match status" value="1"/>
</dbReference>
<evidence type="ECO:0000256" key="4">
    <source>
        <dbReference type="ARBA" id="ARBA00022723"/>
    </source>
</evidence>
<evidence type="ECO:0000259" key="7">
    <source>
        <dbReference type="PROSITE" id="PS51918"/>
    </source>
</evidence>
<sequence length="325" mass="37765">MIKNEWTGSDNRYRTYSSYLKSKYGEKVYKIPINLPGTCPNRDGVMGEEGCIFCDEEGSGFDCLPNSMAIKEQVAKNKEYFGKRFKAKKFIVYFQAFSNTYWPLDKFKEFLWSAAEDQDLVGISVSTRPDCINEAYLDVLEEIHHEFNLDIDVELGLQTVNYKTLQYINRGHTLAEFLDAMWRIKQRGFSTCIHLILNLPGDSLEDIVESAKIMSAVNADQIKIHSLYVVEGTKLGELYKKDELNIISLTEYVNRVITFLEYLSPQIVVQRLVGKGPKDKVIFNNWDRSWWYLKEQIESELEQRNTWQGAKCDYLNGKALKRFLK</sequence>
<dbReference type="SUPFAM" id="SSF102114">
    <property type="entry name" value="Radical SAM enzymes"/>
    <property type="match status" value="1"/>
</dbReference>
<dbReference type="eggNOG" id="COG1242">
    <property type="taxonomic scope" value="Bacteria"/>
</dbReference>
<dbReference type="GO" id="GO:0046872">
    <property type="term" value="F:metal ion binding"/>
    <property type="evidence" value="ECO:0007669"/>
    <property type="project" value="UniProtKB-KW"/>
</dbReference>
<dbReference type="PROSITE" id="PS51918">
    <property type="entry name" value="RADICAL_SAM"/>
    <property type="match status" value="1"/>
</dbReference>
<dbReference type="FunCoup" id="B2A6N4">
    <property type="interactions" value="37"/>
</dbReference>
<gene>
    <name evidence="8" type="ordered locus">Nther_0572</name>
</gene>
<keyword evidence="2" id="KW-0004">4Fe-4S</keyword>
<evidence type="ECO:0000313" key="8">
    <source>
        <dbReference type="EMBL" id="ACB84167.1"/>
    </source>
</evidence>
<keyword evidence="5" id="KW-0408">Iron</keyword>
<proteinExistence type="predicted"/>
<reference evidence="8 9" key="1">
    <citation type="submission" date="2008-04" db="EMBL/GenBank/DDBJ databases">
        <title>Complete sequence of chromosome of Natranaerobius thermophilus JW/NM-WN-LF.</title>
        <authorList>
            <consortium name="US DOE Joint Genome Institute"/>
            <person name="Copeland A."/>
            <person name="Lucas S."/>
            <person name="Lapidus A."/>
            <person name="Glavina del Rio T."/>
            <person name="Dalin E."/>
            <person name="Tice H."/>
            <person name="Bruce D."/>
            <person name="Goodwin L."/>
            <person name="Pitluck S."/>
            <person name="Chertkov O."/>
            <person name="Brettin T."/>
            <person name="Detter J.C."/>
            <person name="Han C."/>
            <person name="Kuske C.R."/>
            <person name="Schmutz J."/>
            <person name="Larimer F."/>
            <person name="Land M."/>
            <person name="Hauser L."/>
            <person name="Kyrpides N."/>
            <person name="Lykidis A."/>
            <person name="Mesbah N.M."/>
            <person name="Wiegel J."/>
        </authorList>
    </citation>
    <scope>NUCLEOTIDE SEQUENCE [LARGE SCALE GENOMIC DNA]</scope>
    <source>
        <strain evidence="9">ATCC BAA-1301 / DSM 18059 / JW/NM-WN-LF</strain>
    </source>
</reference>
<dbReference type="Gene3D" id="3.80.30.20">
    <property type="entry name" value="tm_1862 like domain"/>
    <property type="match status" value="1"/>
</dbReference>
<dbReference type="InterPro" id="IPR006638">
    <property type="entry name" value="Elp3/MiaA/NifB-like_rSAM"/>
</dbReference>
<reference evidence="8 9" key="2">
    <citation type="journal article" date="2011" name="J. Bacteriol.">
        <title>Complete genome sequence of the anaerobic, halophilic alkalithermophile Natranaerobius thermophilus JW/NM-WN-LF.</title>
        <authorList>
            <person name="Zhao B."/>
            <person name="Mesbah N.M."/>
            <person name="Dalin E."/>
            <person name="Goodwin L."/>
            <person name="Nolan M."/>
            <person name="Pitluck S."/>
            <person name="Chertkov O."/>
            <person name="Brettin T.S."/>
            <person name="Han J."/>
            <person name="Larimer F.W."/>
            <person name="Land M.L."/>
            <person name="Hauser L."/>
            <person name="Kyrpides N."/>
            <person name="Wiegel J."/>
        </authorList>
    </citation>
    <scope>NUCLEOTIDE SEQUENCE [LARGE SCALE GENOMIC DNA]</scope>
    <source>
        <strain evidence="9">ATCC BAA-1301 / DSM 18059 / JW/NM-WN-LF</strain>
    </source>
</reference>
<dbReference type="InterPro" id="IPR058240">
    <property type="entry name" value="rSAM_sf"/>
</dbReference>
<keyword evidence="6" id="KW-0411">Iron-sulfur</keyword>
<protein>
    <submittedName>
        <fullName evidence="8">Conserved hypothetical radical SAM protein</fullName>
    </submittedName>
</protein>
<dbReference type="HOGENOM" id="CLU_060920_0_0_9"/>
<dbReference type="NCBIfam" id="TIGR01212">
    <property type="entry name" value="TIGR01212 family radical SAM protein"/>
    <property type="match status" value="1"/>
</dbReference>
<dbReference type="AlphaFoldDB" id="B2A6N4"/>
<evidence type="ECO:0000256" key="2">
    <source>
        <dbReference type="ARBA" id="ARBA00022485"/>
    </source>
</evidence>
<dbReference type="SFLD" id="SFLDG01091">
    <property type="entry name" value="uncharacterized_CHP01210-like"/>
    <property type="match status" value="1"/>
</dbReference>
<dbReference type="InterPro" id="IPR007197">
    <property type="entry name" value="rSAM"/>
</dbReference>
<dbReference type="STRING" id="457570.Nther_0572"/>
<dbReference type="PANTHER" id="PTHR11135">
    <property type="entry name" value="HISTONE ACETYLTRANSFERASE-RELATED"/>
    <property type="match status" value="1"/>
</dbReference>
<dbReference type="GO" id="GO:0003824">
    <property type="term" value="F:catalytic activity"/>
    <property type="evidence" value="ECO:0007669"/>
    <property type="project" value="InterPro"/>
</dbReference>
<keyword evidence="3" id="KW-0949">S-adenosyl-L-methionine</keyword>
<dbReference type="RefSeq" id="WP_012447053.1">
    <property type="nucleotide sequence ID" value="NC_010718.1"/>
</dbReference>
<dbReference type="InterPro" id="IPR023404">
    <property type="entry name" value="rSAM_horseshoe"/>
</dbReference>
<comment type="cofactor">
    <cofactor evidence="1">
        <name>[4Fe-4S] cluster</name>
        <dbReference type="ChEBI" id="CHEBI:49883"/>
    </cofactor>
</comment>
<evidence type="ECO:0000313" key="9">
    <source>
        <dbReference type="Proteomes" id="UP000001683"/>
    </source>
</evidence>
<dbReference type="PANTHER" id="PTHR11135:SF1">
    <property type="entry name" value="PROTEIN YHCC"/>
    <property type="match status" value="1"/>
</dbReference>
<accession>B2A6N4</accession>
<dbReference type="InParanoid" id="B2A6N4"/>
<dbReference type="Pfam" id="PF04055">
    <property type="entry name" value="Radical_SAM"/>
    <property type="match status" value="1"/>
</dbReference>
<keyword evidence="9" id="KW-1185">Reference proteome</keyword>
<feature type="domain" description="Radical SAM core" evidence="7">
    <location>
        <begin position="23"/>
        <end position="266"/>
    </location>
</feature>
<organism evidence="8 9">
    <name type="scientific">Natranaerobius thermophilus (strain ATCC BAA-1301 / DSM 18059 / JW/NM-WN-LF)</name>
    <dbReference type="NCBI Taxonomy" id="457570"/>
    <lineage>
        <taxon>Bacteria</taxon>
        <taxon>Bacillati</taxon>
        <taxon>Bacillota</taxon>
        <taxon>Clostridia</taxon>
        <taxon>Natranaerobiales</taxon>
        <taxon>Natranaerobiaceae</taxon>
        <taxon>Natranaerobius</taxon>
    </lineage>
</organism>
<dbReference type="SMART" id="SM00729">
    <property type="entry name" value="Elp3"/>
    <property type="match status" value="1"/>
</dbReference>
<dbReference type="Proteomes" id="UP000001683">
    <property type="component" value="Chromosome"/>
</dbReference>
<name>B2A6N4_NATTJ</name>
<dbReference type="OrthoDB" id="9801689at2"/>
<dbReference type="InterPro" id="IPR005911">
    <property type="entry name" value="YhcC-like"/>
</dbReference>
<evidence type="ECO:0000256" key="5">
    <source>
        <dbReference type="ARBA" id="ARBA00023004"/>
    </source>
</evidence>
<dbReference type="KEGG" id="nth:Nther_0572"/>
<evidence type="ECO:0000256" key="3">
    <source>
        <dbReference type="ARBA" id="ARBA00022691"/>
    </source>
</evidence>
<evidence type="ECO:0000256" key="1">
    <source>
        <dbReference type="ARBA" id="ARBA00001966"/>
    </source>
</evidence>
<dbReference type="SFLD" id="SFLDG01086">
    <property type="entry name" value="elongater_protein-like"/>
    <property type="match status" value="1"/>
</dbReference>